<accession>A0ABQ1IWN9</accession>
<evidence type="ECO:0000313" key="2">
    <source>
        <dbReference type="Proteomes" id="UP000617555"/>
    </source>
</evidence>
<dbReference type="EMBL" id="BMII01000008">
    <property type="protein sequence ID" value="GGB53091.1"/>
    <property type="molecule type" value="Genomic_DNA"/>
</dbReference>
<keyword evidence="2" id="KW-1185">Reference proteome</keyword>
<evidence type="ECO:0000313" key="1">
    <source>
        <dbReference type="EMBL" id="GGB53091.1"/>
    </source>
</evidence>
<protein>
    <submittedName>
        <fullName evidence="1">Uncharacterized protein</fullName>
    </submittedName>
</protein>
<name>A0ABQ1IWN9_9GAMM</name>
<organism evidence="1 2">
    <name type="scientific">Shewanella inventionis</name>
    <dbReference type="NCBI Taxonomy" id="1738770"/>
    <lineage>
        <taxon>Bacteria</taxon>
        <taxon>Pseudomonadati</taxon>
        <taxon>Pseudomonadota</taxon>
        <taxon>Gammaproteobacteria</taxon>
        <taxon>Alteromonadales</taxon>
        <taxon>Shewanellaceae</taxon>
        <taxon>Shewanella</taxon>
    </lineage>
</organism>
<dbReference type="RefSeq" id="WP_188737997.1">
    <property type="nucleotide sequence ID" value="NZ_BMII01000008.1"/>
</dbReference>
<dbReference type="Proteomes" id="UP000617555">
    <property type="component" value="Unassembled WGS sequence"/>
</dbReference>
<sequence length="264" mass="30317">MINLTVPFVYEAVIIKPRCRKPSLIAIKDKVQVQIKTTTLDKLPIAFKVGDIDLRWDGERLWDYYLESVAKEPKRKVGVDELIKNTQNDGSTYRYSRPGAAAPFKNCWMNLKWSNAPLGVKHNINDCGFDKWISDDDVHDKSEVNYREWVEDNRDVVVALVNKIANGILIIDGTLFSECNEPRYEVCSFGAGHNYSVAMFVTFGYNPNLSSDCYFRADDFYKAQESLLKRDPDKNKIPEPNDGHRIEVFIPEALRCNPKYDHVA</sequence>
<proteinExistence type="predicted"/>
<comment type="caution">
    <text evidence="1">The sequence shown here is derived from an EMBL/GenBank/DDBJ whole genome shotgun (WGS) entry which is preliminary data.</text>
</comment>
<gene>
    <name evidence="1" type="ORF">GCM10011607_12010</name>
</gene>
<reference evidence="2" key="1">
    <citation type="journal article" date="2019" name="Int. J. Syst. Evol. Microbiol.">
        <title>The Global Catalogue of Microorganisms (GCM) 10K type strain sequencing project: providing services to taxonomists for standard genome sequencing and annotation.</title>
        <authorList>
            <consortium name="The Broad Institute Genomics Platform"/>
            <consortium name="The Broad Institute Genome Sequencing Center for Infectious Disease"/>
            <person name="Wu L."/>
            <person name="Ma J."/>
        </authorList>
    </citation>
    <scope>NUCLEOTIDE SEQUENCE [LARGE SCALE GENOMIC DNA]</scope>
    <source>
        <strain evidence="2">CGMCC 1.15339</strain>
    </source>
</reference>